<proteinExistence type="predicted"/>
<name>A0A392UGK6_9FABA</name>
<evidence type="ECO:0000313" key="2">
    <source>
        <dbReference type="Proteomes" id="UP000265520"/>
    </source>
</evidence>
<organism evidence="1 2">
    <name type="scientific">Trifolium medium</name>
    <dbReference type="NCBI Taxonomy" id="97028"/>
    <lineage>
        <taxon>Eukaryota</taxon>
        <taxon>Viridiplantae</taxon>
        <taxon>Streptophyta</taxon>
        <taxon>Embryophyta</taxon>
        <taxon>Tracheophyta</taxon>
        <taxon>Spermatophyta</taxon>
        <taxon>Magnoliopsida</taxon>
        <taxon>eudicotyledons</taxon>
        <taxon>Gunneridae</taxon>
        <taxon>Pentapetalae</taxon>
        <taxon>rosids</taxon>
        <taxon>fabids</taxon>
        <taxon>Fabales</taxon>
        <taxon>Fabaceae</taxon>
        <taxon>Papilionoideae</taxon>
        <taxon>50 kb inversion clade</taxon>
        <taxon>NPAAA clade</taxon>
        <taxon>Hologalegina</taxon>
        <taxon>IRL clade</taxon>
        <taxon>Trifolieae</taxon>
        <taxon>Trifolium</taxon>
    </lineage>
</organism>
<feature type="non-terminal residue" evidence="1">
    <location>
        <position position="1"/>
    </location>
</feature>
<evidence type="ECO:0000313" key="1">
    <source>
        <dbReference type="EMBL" id="MCI71824.1"/>
    </source>
</evidence>
<keyword evidence="2" id="KW-1185">Reference proteome</keyword>
<dbReference type="EMBL" id="LXQA010804839">
    <property type="protein sequence ID" value="MCI71824.1"/>
    <property type="molecule type" value="Genomic_DNA"/>
</dbReference>
<dbReference type="Proteomes" id="UP000265520">
    <property type="component" value="Unassembled WGS sequence"/>
</dbReference>
<dbReference type="AlphaFoldDB" id="A0A392UGK6"/>
<comment type="caution">
    <text evidence="1">The sequence shown here is derived from an EMBL/GenBank/DDBJ whole genome shotgun (WGS) entry which is preliminary data.</text>
</comment>
<protein>
    <submittedName>
        <fullName evidence="1">Uncharacterized protein</fullName>
    </submittedName>
</protein>
<sequence length="51" mass="5294">EEVAVEDVRGMGRAIGVKFIGDDNMFQVLSKEGKGKLKSKIAGEGEGGGKA</sequence>
<reference evidence="1 2" key="1">
    <citation type="journal article" date="2018" name="Front. Plant Sci.">
        <title>Red Clover (Trifolium pratense) and Zigzag Clover (T. medium) - A Picture of Genomic Similarities and Differences.</title>
        <authorList>
            <person name="Dluhosova J."/>
            <person name="Istvanek J."/>
            <person name="Nedelnik J."/>
            <person name="Repkova J."/>
        </authorList>
    </citation>
    <scope>NUCLEOTIDE SEQUENCE [LARGE SCALE GENOMIC DNA]</scope>
    <source>
        <strain evidence="2">cv. 10/8</strain>
        <tissue evidence="1">Leaf</tissue>
    </source>
</reference>
<accession>A0A392UGK6</accession>